<dbReference type="WBParaSite" id="SVE_1230000.1">
    <property type="protein sequence ID" value="SVE_1230000.1"/>
    <property type="gene ID" value="SVE_1230000"/>
</dbReference>
<protein>
    <submittedName>
        <fullName evidence="3">G_PROTEIN_RECEP_F1_2 domain-containing protein</fullName>
    </submittedName>
</protein>
<keyword evidence="1" id="KW-0472">Membrane</keyword>
<feature type="transmembrane region" description="Helical" evidence="1">
    <location>
        <begin position="286"/>
        <end position="309"/>
    </location>
</feature>
<organism evidence="2 3">
    <name type="scientific">Strongyloides venezuelensis</name>
    <name type="common">Threadworm</name>
    <dbReference type="NCBI Taxonomy" id="75913"/>
    <lineage>
        <taxon>Eukaryota</taxon>
        <taxon>Metazoa</taxon>
        <taxon>Ecdysozoa</taxon>
        <taxon>Nematoda</taxon>
        <taxon>Chromadorea</taxon>
        <taxon>Rhabditida</taxon>
        <taxon>Tylenchina</taxon>
        <taxon>Panagrolaimomorpha</taxon>
        <taxon>Strongyloidoidea</taxon>
        <taxon>Strongyloididae</taxon>
        <taxon>Strongyloides</taxon>
    </lineage>
</organism>
<accession>A0A0K0FR83</accession>
<keyword evidence="1" id="KW-1133">Transmembrane helix</keyword>
<reference evidence="3" key="2">
    <citation type="submission" date="2015-08" db="UniProtKB">
        <authorList>
            <consortium name="WormBaseParasite"/>
        </authorList>
    </citation>
    <scope>IDENTIFICATION</scope>
</reference>
<feature type="transmembrane region" description="Helical" evidence="1">
    <location>
        <begin position="129"/>
        <end position="151"/>
    </location>
</feature>
<dbReference type="AlphaFoldDB" id="A0A0K0FR83"/>
<proteinExistence type="predicted"/>
<dbReference type="Gene3D" id="1.20.1070.10">
    <property type="entry name" value="Rhodopsin 7-helix transmembrane proteins"/>
    <property type="match status" value="1"/>
</dbReference>
<feature type="transmembrane region" description="Helical" evidence="1">
    <location>
        <begin position="245"/>
        <end position="265"/>
    </location>
</feature>
<reference evidence="2" key="1">
    <citation type="submission" date="2014-07" db="EMBL/GenBank/DDBJ databases">
        <authorList>
            <person name="Martin A.A"/>
            <person name="De Silva N."/>
        </authorList>
    </citation>
    <scope>NUCLEOTIDE SEQUENCE</scope>
</reference>
<dbReference type="InterPro" id="IPR019421">
    <property type="entry name" value="7TM_GPCR_serpentine_rcpt_Srd"/>
</dbReference>
<evidence type="ECO:0000256" key="1">
    <source>
        <dbReference type="SAM" id="Phobius"/>
    </source>
</evidence>
<dbReference type="SUPFAM" id="SSF81321">
    <property type="entry name" value="Family A G protein-coupled receptor-like"/>
    <property type="match status" value="1"/>
</dbReference>
<keyword evidence="1" id="KW-0812">Transmembrane</keyword>
<dbReference type="Proteomes" id="UP000035680">
    <property type="component" value="Unassembled WGS sequence"/>
</dbReference>
<dbReference type="PANTHER" id="PTHR46178">
    <property type="entry name" value="SEVEN TM RECEPTOR"/>
    <property type="match status" value="1"/>
</dbReference>
<evidence type="ECO:0000313" key="3">
    <source>
        <dbReference type="WBParaSite" id="SVE_1230000.1"/>
    </source>
</evidence>
<dbReference type="Pfam" id="PF10317">
    <property type="entry name" value="7TM_GPCR_Srd"/>
    <property type="match status" value="2"/>
</dbReference>
<evidence type="ECO:0000313" key="2">
    <source>
        <dbReference type="Proteomes" id="UP000035680"/>
    </source>
</evidence>
<feature type="transmembrane region" description="Helical" evidence="1">
    <location>
        <begin position="40"/>
        <end position="59"/>
    </location>
</feature>
<sequence length="404" mass="45877">MGGFQIFCFVSSFIGIISNALIVLLSFIKTDNTNKDVHSTFSHICSSAIIISIAIIFTMPQEIRNESSIIKIPYGILSKFSPTILEVVSGLQMGCYVYILLNLCILFLTRLNVMCNKNNMSTLFGERNMKIITGFAITISVIQMAFVYLSMAQSDILWERLNKTTVVLDELYEKQELSVSYLKNQQVQLNNQKQIESDMGNMLHNNGSSSNGKEQTRGQVEATRNRISVYGNDFNVNPMIWGSDGLLLVIFIASYATIIISSISIRNSLRSEETNMSDNMKERQKGLYNALIFYSIIPFIITIIVYANFFQGMIKGSFAVVYQEYLTTIMVSLLPAMFGVFVFIFIKFYRESFMKIVWRKKIKEVKDEELPEIDTVDGKQKLTTSQMKGMINQGLEQSTITMPQ</sequence>
<feature type="transmembrane region" description="Helical" evidence="1">
    <location>
        <begin position="329"/>
        <end position="349"/>
    </location>
</feature>
<feature type="transmembrane region" description="Helical" evidence="1">
    <location>
        <begin position="87"/>
        <end position="108"/>
    </location>
</feature>
<keyword evidence="2" id="KW-1185">Reference proteome</keyword>
<dbReference type="PANTHER" id="PTHR46178:SF9">
    <property type="entry name" value="SEVEN TM RECEPTOR"/>
    <property type="match status" value="1"/>
</dbReference>
<feature type="transmembrane region" description="Helical" evidence="1">
    <location>
        <begin position="6"/>
        <end position="28"/>
    </location>
</feature>
<name>A0A0K0FR83_STRVS</name>